<evidence type="ECO:0000259" key="2">
    <source>
        <dbReference type="Pfam" id="PF05603"/>
    </source>
</evidence>
<dbReference type="GO" id="GO:0005829">
    <property type="term" value="C:cytosol"/>
    <property type="evidence" value="ECO:0007669"/>
    <property type="project" value="TreeGrafter"/>
</dbReference>
<dbReference type="GO" id="GO:0061608">
    <property type="term" value="F:nuclear import signal receptor activity"/>
    <property type="evidence" value="ECO:0007669"/>
    <property type="project" value="TreeGrafter"/>
</dbReference>
<comment type="similarity">
    <text evidence="1">Belongs to the OPI10 family.</text>
</comment>
<dbReference type="Pfam" id="PF05603">
    <property type="entry name" value="Hikeshi-like_N"/>
    <property type="match status" value="1"/>
</dbReference>
<protein>
    <submittedName>
        <fullName evidence="4">Uncharacterized protein</fullName>
    </submittedName>
</protein>
<dbReference type="PANTHER" id="PTHR12925">
    <property type="entry name" value="HIKESHI FAMILY MEMBER"/>
    <property type="match status" value="1"/>
</dbReference>
<dbReference type="VEuPathDB" id="FungiDB:jhhlp_003367"/>
<comment type="caution">
    <text evidence="4">The sequence shown here is derived from an EMBL/GenBank/DDBJ whole genome shotgun (WGS) entry which is preliminary data.</text>
</comment>
<keyword evidence="5" id="KW-1185">Reference proteome</keyword>
<proteinExistence type="inferred from homology"/>
<name>A0A2N3NGX0_9PEZI</name>
<dbReference type="InterPro" id="IPR031318">
    <property type="entry name" value="OPI10"/>
</dbReference>
<dbReference type="Proteomes" id="UP000233524">
    <property type="component" value="Unassembled WGS sequence"/>
</dbReference>
<evidence type="ECO:0000256" key="1">
    <source>
        <dbReference type="ARBA" id="ARBA00006623"/>
    </source>
</evidence>
<dbReference type="InterPro" id="IPR048364">
    <property type="entry name" value="Hikeshi-like_C"/>
</dbReference>
<evidence type="ECO:0000313" key="5">
    <source>
        <dbReference type="Proteomes" id="UP000233524"/>
    </source>
</evidence>
<accession>A0A2N3NGX0</accession>
<feature type="domain" description="Hikeshi-like N-terminal" evidence="2">
    <location>
        <begin position="9"/>
        <end position="133"/>
    </location>
</feature>
<dbReference type="AlphaFoldDB" id="A0A2N3NGX0"/>
<evidence type="ECO:0000259" key="3">
    <source>
        <dbReference type="Pfam" id="PF21057"/>
    </source>
</evidence>
<dbReference type="PANTHER" id="PTHR12925:SF0">
    <property type="entry name" value="PROTEIN HIKESHI"/>
    <property type="match status" value="1"/>
</dbReference>
<dbReference type="GO" id="GO:0005634">
    <property type="term" value="C:nucleus"/>
    <property type="evidence" value="ECO:0007669"/>
    <property type="project" value="TreeGrafter"/>
</dbReference>
<dbReference type="InterPro" id="IPR008493">
    <property type="entry name" value="Hikeshi-like_N"/>
</dbReference>
<dbReference type="OrthoDB" id="10248398at2759"/>
<gene>
    <name evidence="4" type="ORF">jhhlp_003367</name>
</gene>
<feature type="domain" description="Hikeshi-like C-terminal" evidence="3">
    <location>
        <begin position="146"/>
        <end position="202"/>
    </location>
</feature>
<dbReference type="InParanoid" id="A0A2N3NGX0"/>
<reference evidence="4 5" key="1">
    <citation type="journal article" date="2017" name="G3 (Bethesda)">
        <title>First Draft Genome Sequence of the Pathogenic Fungus Lomentospora prolificans (Formerly Scedosporium prolificans).</title>
        <authorList>
            <person name="Luo R."/>
            <person name="Zimin A."/>
            <person name="Workman R."/>
            <person name="Fan Y."/>
            <person name="Pertea G."/>
            <person name="Grossman N."/>
            <person name="Wear M.P."/>
            <person name="Jia B."/>
            <person name="Miller H."/>
            <person name="Casadevall A."/>
            <person name="Timp W."/>
            <person name="Zhang S.X."/>
            <person name="Salzberg S.L."/>
        </authorList>
    </citation>
    <scope>NUCLEOTIDE SEQUENCE [LARGE SCALE GENOMIC DNA]</scope>
    <source>
        <strain evidence="4 5">JHH-5317</strain>
    </source>
</reference>
<dbReference type="GO" id="GO:0006606">
    <property type="term" value="P:protein import into nucleus"/>
    <property type="evidence" value="ECO:0007669"/>
    <property type="project" value="TreeGrafter"/>
</dbReference>
<sequence length="205" mass="21577">MATFPFGVIAAGSTVITEPTSVPSESSFLYALPAHKRYSHVVVFLVPGVTLPPDTAAAIYIATADEVTAATSSGRTPNFKFLGAVGQGKESSVFKITSSTEAASPAAQSQLVVGISIEPAATVSTRLSELPQSSSATPAPSATTNNTVLLAQKIIRSAFNFLASFSGTAGPNQPEVVPLKAFEEWWQKYESRLRSDPSFLDRHGE</sequence>
<dbReference type="Pfam" id="PF21057">
    <property type="entry name" value="Hikeshi-like_C"/>
    <property type="match status" value="1"/>
</dbReference>
<dbReference type="STRING" id="41688.A0A2N3NGX0"/>
<evidence type="ECO:0000313" key="4">
    <source>
        <dbReference type="EMBL" id="PKS11602.1"/>
    </source>
</evidence>
<dbReference type="FunCoup" id="A0A2N3NGX0">
    <property type="interactions" value="321"/>
</dbReference>
<dbReference type="EMBL" id="NLAX01000008">
    <property type="protein sequence ID" value="PKS11602.1"/>
    <property type="molecule type" value="Genomic_DNA"/>
</dbReference>
<organism evidence="4 5">
    <name type="scientific">Lomentospora prolificans</name>
    <dbReference type="NCBI Taxonomy" id="41688"/>
    <lineage>
        <taxon>Eukaryota</taxon>
        <taxon>Fungi</taxon>
        <taxon>Dikarya</taxon>
        <taxon>Ascomycota</taxon>
        <taxon>Pezizomycotina</taxon>
        <taxon>Sordariomycetes</taxon>
        <taxon>Hypocreomycetidae</taxon>
        <taxon>Microascales</taxon>
        <taxon>Microascaceae</taxon>
        <taxon>Lomentospora</taxon>
    </lineage>
</organism>